<dbReference type="PANTHER" id="PTHR42940">
    <property type="entry name" value="ALCOHOL DEHYDROGENASE 1-RELATED"/>
    <property type="match status" value="1"/>
</dbReference>
<dbReference type="SUPFAM" id="SSF51735">
    <property type="entry name" value="NAD(P)-binding Rossmann-fold domains"/>
    <property type="match status" value="1"/>
</dbReference>
<evidence type="ECO:0000313" key="9">
    <source>
        <dbReference type="Proteomes" id="UP001610446"/>
    </source>
</evidence>
<dbReference type="InterPro" id="IPR013154">
    <property type="entry name" value="ADH-like_N"/>
</dbReference>
<dbReference type="PANTHER" id="PTHR42940:SF5">
    <property type="entry name" value="ALCOHOL DEHYDROGENASE 2"/>
    <property type="match status" value="1"/>
</dbReference>
<keyword evidence="3 6" id="KW-0479">Metal-binding</keyword>
<feature type="domain" description="Enoyl reductase (ER)" evidence="7">
    <location>
        <begin position="19"/>
        <end position="365"/>
    </location>
</feature>
<evidence type="ECO:0000313" key="8">
    <source>
        <dbReference type="EMBL" id="KAL2842015.1"/>
    </source>
</evidence>
<dbReference type="PROSITE" id="PS01162">
    <property type="entry name" value="QOR_ZETA_CRYSTAL"/>
    <property type="match status" value="1"/>
</dbReference>
<accession>A0ABR4JPR9</accession>
<comment type="cofactor">
    <cofactor evidence="1 6">
        <name>Zn(2+)</name>
        <dbReference type="ChEBI" id="CHEBI:29105"/>
    </cofactor>
</comment>
<protein>
    <submittedName>
        <fullName evidence="8">Alcohol dehydrogenase II</fullName>
    </submittedName>
</protein>
<evidence type="ECO:0000256" key="3">
    <source>
        <dbReference type="ARBA" id="ARBA00022723"/>
    </source>
</evidence>
<comment type="similarity">
    <text evidence="2 6">Belongs to the zinc-containing alcohol dehydrogenase family.</text>
</comment>
<evidence type="ECO:0000256" key="5">
    <source>
        <dbReference type="ARBA" id="ARBA00023002"/>
    </source>
</evidence>
<keyword evidence="4 6" id="KW-0862">Zinc</keyword>
<evidence type="ECO:0000256" key="2">
    <source>
        <dbReference type="ARBA" id="ARBA00008072"/>
    </source>
</evidence>
<dbReference type="SMART" id="SM00829">
    <property type="entry name" value="PKS_ER"/>
    <property type="match status" value="1"/>
</dbReference>
<keyword evidence="9" id="KW-1185">Reference proteome</keyword>
<dbReference type="InterPro" id="IPR011032">
    <property type="entry name" value="GroES-like_sf"/>
</dbReference>
<reference evidence="8 9" key="1">
    <citation type="submission" date="2024-07" db="EMBL/GenBank/DDBJ databases">
        <title>Section-level genome sequencing and comparative genomics of Aspergillus sections Usti and Cavernicolus.</title>
        <authorList>
            <consortium name="Lawrence Berkeley National Laboratory"/>
            <person name="Nybo J.L."/>
            <person name="Vesth T.C."/>
            <person name="Theobald S."/>
            <person name="Frisvad J.C."/>
            <person name="Larsen T.O."/>
            <person name="Kjaerboelling I."/>
            <person name="Rothschild-Mancinelli K."/>
            <person name="Lyhne E.K."/>
            <person name="Kogle M.E."/>
            <person name="Barry K."/>
            <person name="Clum A."/>
            <person name="Na H."/>
            <person name="Ledsgaard L."/>
            <person name="Lin J."/>
            <person name="Lipzen A."/>
            <person name="Kuo A."/>
            <person name="Riley R."/>
            <person name="Mondo S."/>
            <person name="Labutti K."/>
            <person name="Haridas S."/>
            <person name="Pangalinan J."/>
            <person name="Salamov A.A."/>
            <person name="Simmons B.A."/>
            <person name="Magnuson J.K."/>
            <person name="Chen J."/>
            <person name="Drula E."/>
            <person name="Henrissat B."/>
            <person name="Wiebenga A."/>
            <person name="Lubbers R.J."/>
            <person name="Gomes A.C."/>
            <person name="Makela M.R."/>
            <person name="Stajich J."/>
            <person name="Grigoriev I.V."/>
            <person name="Mortensen U.H."/>
            <person name="De Vries R.P."/>
            <person name="Baker S.E."/>
            <person name="Andersen M.R."/>
        </authorList>
    </citation>
    <scope>NUCLEOTIDE SEQUENCE [LARGE SCALE GENOMIC DNA]</scope>
    <source>
        <strain evidence="8 9">CBS 123904</strain>
    </source>
</reference>
<gene>
    <name evidence="8" type="ORF">BJY01DRAFT_256845</name>
</gene>
<dbReference type="InterPro" id="IPR036291">
    <property type="entry name" value="NAD(P)-bd_dom_sf"/>
</dbReference>
<dbReference type="Proteomes" id="UP001610446">
    <property type="component" value="Unassembled WGS sequence"/>
</dbReference>
<dbReference type="CDD" id="cd08297">
    <property type="entry name" value="CAD3"/>
    <property type="match status" value="1"/>
</dbReference>
<dbReference type="InterPro" id="IPR002328">
    <property type="entry name" value="ADH_Zn_CS"/>
</dbReference>
<organism evidence="8 9">
    <name type="scientific">Aspergillus pseudoustus</name>
    <dbReference type="NCBI Taxonomy" id="1810923"/>
    <lineage>
        <taxon>Eukaryota</taxon>
        <taxon>Fungi</taxon>
        <taxon>Dikarya</taxon>
        <taxon>Ascomycota</taxon>
        <taxon>Pezizomycotina</taxon>
        <taxon>Eurotiomycetes</taxon>
        <taxon>Eurotiomycetidae</taxon>
        <taxon>Eurotiales</taxon>
        <taxon>Aspergillaceae</taxon>
        <taxon>Aspergillus</taxon>
        <taxon>Aspergillus subgen. Nidulantes</taxon>
    </lineage>
</organism>
<dbReference type="EMBL" id="JBFXLU010000103">
    <property type="protein sequence ID" value="KAL2842015.1"/>
    <property type="molecule type" value="Genomic_DNA"/>
</dbReference>
<comment type="caution">
    <text evidence="8">The sequence shown here is derived from an EMBL/GenBank/DDBJ whole genome shotgun (WGS) entry which is preliminary data.</text>
</comment>
<dbReference type="Pfam" id="PF08240">
    <property type="entry name" value="ADH_N"/>
    <property type="match status" value="1"/>
</dbReference>
<evidence type="ECO:0000256" key="4">
    <source>
        <dbReference type="ARBA" id="ARBA00022833"/>
    </source>
</evidence>
<evidence type="ECO:0000259" key="7">
    <source>
        <dbReference type="SMART" id="SM00829"/>
    </source>
</evidence>
<dbReference type="SUPFAM" id="SSF50129">
    <property type="entry name" value="GroES-like"/>
    <property type="match status" value="1"/>
</dbReference>
<name>A0ABR4JPR9_9EURO</name>
<keyword evidence="5" id="KW-0560">Oxidoreductase</keyword>
<evidence type="ECO:0000256" key="6">
    <source>
        <dbReference type="RuleBase" id="RU361277"/>
    </source>
</evidence>
<dbReference type="InterPro" id="IPR002364">
    <property type="entry name" value="Quin_OxRdtase/zeta-crystal_CS"/>
</dbReference>
<dbReference type="Pfam" id="PF00107">
    <property type="entry name" value="ADH_zinc_N"/>
    <property type="match status" value="1"/>
</dbReference>
<dbReference type="PROSITE" id="PS00059">
    <property type="entry name" value="ADH_ZINC"/>
    <property type="match status" value="1"/>
</dbReference>
<evidence type="ECO:0000256" key="1">
    <source>
        <dbReference type="ARBA" id="ARBA00001947"/>
    </source>
</evidence>
<dbReference type="InterPro" id="IPR013149">
    <property type="entry name" value="ADH-like_C"/>
</dbReference>
<proteinExistence type="inferred from homology"/>
<dbReference type="InterPro" id="IPR020843">
    <property type="entry name" value="ER"/>
</dbReference>
<dbReference type="Gene3D" id="3.90.180.10">
    <property type="entry name" value="Medium-chain alcohol dehydrogenases, catalytic domain"/>
    <property type="match status" value="1"/>
</dbReference>
<sequence>MSSEVAPTKQKAAVYDKPGSISTKVVEINIPEPGEGEVLVRLTHSGVCHSDLSIMTNSWRTLPNPIEPGQIGGHEGVGKIVKFGPGVSGSYGLSLGDRVGIKWVNSACKQCAACLEGMDNICFNPKISGYGSPGTFQQYVIGPANYVTPIPDGVRSDEAAPLLCAGVTVYAALKRSKAQPGQWVLISGAGGGLGHLAVQIASKGMGLRVIGVDHGSKEGIARNSGAEHFIDITKYSADGSHKAISTDVKALTPGGLGVHAAVVCVASNAAYTQALLFLRFNGTLVCVGVPEHEPKAIASAYPALLMAKHLNVTGSSIGNQRDAIETLDFASRGIIKAHIQTTTLEGLTNAFERLHSGTLEGRIVIEL</sequence>
<dbReference type="Gene3D" id="3.40.50.720">
    <property type="entry name" value="NAD(P)-binding Rossmann-like Domain"/>
    <property type="match status" value="1"/>
</dbReference>